<evidence type="ECO:0000313" key="4">
    <source>
        <dbReference type="Proteomes" id="UP000198546"/>
    </source>
</evidence>
<dbReference type="InterPro" id="IPR036390">
    <property type="entry name" value="WH_DNA-bd_sf"/>
</dbReference>
<dbReference type="InterPro" id="IPR005471">
    <property type="entry name" value="Tscrpt_reg_IclR_N"/>
</dbReference>
<feature type="domain" description="HTH iclR-type" evidence="2">
    <location>
        <begin position="23"/>
        <end position="67"/>
    </location>
</feature>
<dbReference type="InterPro" id="IPR000600">
    <property type="entry name" value="ROK"/>
</dbReference>
<dbReference type="GO" id="GO:0003677">
    <property type="term" value="F:DNA binding"/>
    <property type="evidence" value="ECO:0007669"/>
    <property type="project" value="InterPro"/>
</dbReference>
<dbReference type="SUPFAM" id="SSF53067">
    <property type="entry name" value="Actin-like ATPase domain"/>
    <property type="match status" value="1"/>
</dbReference>
<evidence type="ECO:0000259" key="2">
    <source>
        <dbReference type="Pfam" id="PF09339"/>
    </source>
</evidence>
<dbReference type="Pfam" id="PF00480">
    <property type="entry name" value="ROK"/>
    <property type="match status" value="1"/>
</dbReference>
<proteinExistence type="inferred from homology"/>
<dbReference type="Gene3D" id="3.30.420.40">
    <property type="match status" value="2"/>
</dbReference>
<dbReference type="Pfam" id="PF09339">
    <property type="entry name" value="HTH_IclR"/>
    <property type="match status" value="1"/>
</dbReference>
<dbReference type="OrthoDB" id="37575at2"/>
<sequence>MSETTAQRGPRGTARLRQLNTRQVLSALREATRPVSIAELAASTSLTRPTVAQIVAGLEERRWLRRHEPIAANGRPAARYGLAHESIAVFGIDVGAHRTVVELAGLDGTTRARREARRAQSLNAETLRAVGSMVEECLAEGGLETTGVVAGTVATPGIIDPVTGSIVLRRHLGTWDAHQISSDLARCTVGRVTVENDASLAALAMSDLPGVPASFLGLQWGQRLGAGVVLAGQVYRGRTGAAGELGSLLLPDPVTGEVSQLEDVVRASRLPLLGGLPDLSTEELAQAAQGGDPGAQQALRRAVDALAAAVAPTCLALDLQVVTVSGAIARCGPALTTALRDALAAHGAVGVELLLSPFLEDTVLRGAVTSATEAGWDWLLERCGAPGAAPVAARP</sequence>
<dbReference type="GO" id="GO:0006355">
    <property type="term" value="P:regulation of DNA-templated transcription"/>
    <property type="evidence" value="ECO:0007669"/>
    <property type="project" value="InterPro"/>
</dbReference>
<evidence type="ECO:0000313" key="3">
    <source>
        <dbReference type="EMBL" id="SDE06999.1"/>
    </source>
</evidence>
<dbReference type="RefSeq" id="WP_090593913.1">
    <property type="nucleotide sequence ID" value="NZ_LT629688.1"/>
</dbReference>
<dbReference type="PANTHER" id="PTHR18964:SF149">
    <property type="entry name" value="BIFUNCTIONAL UDP-N-ACETYLGLUCOSAMINE 2-EPIMERASE_N-ACETYLMANNOSAMINE KINASE"/>
    <property type="match status" value="1"/>
</dbReference>
<keyword evidence="3" id="KW-0418">Kinase</keyword>
<dbReference type="GO" id="GO:0016301">
    <property type="term" value="F:kinase activity"/>
    <property type="evidence" value="ECO:0007669"/>
    <property type="project" value="UniProtKB-KW"/>
</dbReference>
<keyword evidence="4" id="KW-1185">Reference proteome</keyword>
<evidence type="ECO:0000256" key="1">
    <source>
        <dbReference type="ARBA" id="ARBA00006479"/>
    </source>
</evidence>
<dbReference type="InterPro" id="IPR036388">
    <property type="entry name" value="WH-like_DNA-bd_sf"/>
</dbReference>
<dbReference type="Proteomes" id="UP000198546">
    <property type="component" value="Chromosome i"/>
</dbReference>
<dbReference type="STRING" id="675864.SAMN04489747_2428"/>
<dbReference type="PANTHER" id="PTHR18964">
    <property type="entry name" value="ROK (REPRESSOR, ORF, KINASE) FAMILY"/>
    <property type="match status" value="1"/>
</dbReference>
<dbReference type="InterPro" id="IPR043129">
    <property type="entry name" value="ATPase_NBD"/>
</dbReference>
<gene>
    <name evidence="3" type="ORF">SAMN04489747_2428</name>
</gene>
<dbReference type="AlphaFoldDB" id="A0A1G6ZWS3"/>
<dbReference type="EMBL" id="LT629688">
    <property type="protein sequence ID" value="SDE06999.1"/>
    <property type="molecule type" value="Genomic_DNA"/>
</dbReference>
<protein>
    <submittedName>
        <fullName evidence="3">Sugar kinase of the NBD/HSP70 family, may contain an N-terminal HTH domain</fullName>
    </submittedName>
</protein>
<name>A0A1G6ZWS3_9ACTN</name>
<accession>A0A1G6ZWS3</accession>
<dbReference type="SUPFAM" id="SSF46785">
    <property type="entry name" value="Winged helix' DNA-binding domain"/>
    <property type="match status" value="1"/>
</dbReference>
<dbReference type="Gene3D" id="1.10.10.10">
    <property type="entry name" value="Winged helix-like DNA-binding domain superfamily/Winged helix DNA-binding domain"/>
    <property type="match status" value="1"/>
</dbReference>
<comment type="similarity">
    <text evidence="1">Belongs to the ROK (NagC/XylR) family.</text>
</comment>
<organism evidence="3 4">
    <name type="scientific">Auraticoccus monumenti</name>
    <dbReference type="NCBI Taxonomy" id="675864"/>
    <lineage>
        <taxon>Bacteria</taxon>
        <taxon>Bacillati</taxon>
        <taxon>Actinomycetota</taxon>
        <taxon>Actinomycetes</taxon>
        <taxon>Propionibacteriales</taxon>
        <taxon>Propionibacteriaceae</taxon>
        <taxon>Auraticoccus</taxon>
    </lineage>
</organism>
<reference evidence="3 4" key="1">
    <citation type="submission" date="2016-10" db="EMBL/GenBank/DDBJ databases">
        <authorList>
            <person name="de Groot N.N."/>
        </authorList>
    </citation>
    <scope>NUCLEOTIDE SEQUENCE [LARGE SCALE GENOMIC DNA]</scope>
    <source>
        <strain evidence="3 4">MON 2.2</strain>
    </source>
</reference>
<keyword evidence="3" id="KW-0808">Transferase</keyword>